<sequence length="146" mass="14783">MTVPDRAPVDPVAVTPPEEEPGRPGIVTAAVVVWTVLGVLMVGTAVLFAVGLVFGTLDPTTEPIAVVAAMIVLAAAGVGTVVGARRLRDHSRAAWIGLTVLGAVLGVVGLVQVTFLGVGGVWFVAFAAGAVLLHLPAARAWFGRSA</sequence>
<evidence type="ECO:0000313" key="4">
    <source>
        <dbReference type="Proteomes" id="UP001369736"/>
    </source>
</evidence>
<evidence type="ECO:0000256" key="2">
    <source>
        <dbReference type="SAM" id="Phobius"/>
    </source>
</evidence>
<protein>
    <submittedName>
        <fullName evidence="3">Uncharacterized protein</fullName>
    </submittedName>
</protein>
<evidence type="ECO:0000313" key="3">
    <source>
        <dbReference type="EMBL" id="MEJ2863024.1"/>
    </source>
</evidence>
<proteinExistence type="predicted"/>
<dbReference type="EMBL" id="JBBEGM010000007">
    <property type="protein sequence ID" value="MEJ2863024.1"/>
    <property type="molecule type" value="Genomic_DNA"/>
</dbReference>
<comment type="caution">
    <text evidence="3">The sequence shown here is derived from an EMBL/GenBank/DDBJ whole genome shotgun (WGS) entry which is preliminary data.</text>
</comment>
<feature type="transmembrane region" description="Helical" evidence="2">
    <location>
        <begin position="121"/>
        <end position="142"/>
    </location>
</feature>
<feature type="region of interest" description="Disordered" evidence="1">
    <location>
        <begin position="1"/>
        <end position="21"/>
    </location>
</feature>
<keyword evidence="2" id="KW-0812">Transmembrane</keyword>
<reference evidence="3 4" key="1">
    <citation type="submission" date="2024-03" db="EMBL/GenBank/DDBJ databases">
        <title>Actinomycetospora sp. OC33-EN07, a novel actinomycete isolated from wild orchid (Aerides multiflora).</title>
        <authorList>
            <person name="Suriyachadkun C."/>
        </authorList>
    </citation>
    <scope>NUCLEOTIDE SEQUENCE [LARGE SCALE GENOMIC DNA]</scope>
    <source>
        <strain evidence="3 4">OC33-EN07</strain>
    </source>
</reference>
<feature type="compositionally biased region" description="Low complexity" evidence="1">
    <location>
        <begin position="1"/>
        <end position="16"/>
    </location>
</feature>
<keyword evidence="2" id="KW-0472">Membrane</keyword>
<feature type="transmembrane region" description="Helical" evidence="2">
    <location>
        <begin position="94"/>
        <end position="115"/>
    </location>
</feature>
<gene>
    <name evidence="3" type="ORF">WCD58_17785</name>
</gene>
<evidence type="ECO:0000256" key="1">
    <source>
        <dbReference type="SAM" id="MobiDB-lite"/>
    </source>
</evidence>
<feature type="transmembrane region" description="Helical" evidence="2">
    <location>
        <begin position="31"/>
        <end position="57"/>
    </location>
</feature>
<organism evidence="3 4">
    <name type="scientific">Actinomycetospora flava</name>
    <dbReference type="NCBI Taxonomy" id="3129232"/>
    <lineage>
        <taxon>Bacteria</taxon>
        <taxon>Bacillati</taxon>
        <taxon>Actinomycetota</taxon>
        <taxon>Actinomycetes</taxon>
        <taxon>Pseudonocardiales</taxon>
        <taxon>Pseudonocardiaceae</taxon>
        <taxon>Actinomycetospora</taxon>
    </lineage>
</organism>
<dbReference type="Proteomes" id="UP001369736">
    <property type="component" value="Unassembled WGS sequence"/>
</dbReference>
<name>A0ABU8M815_9PSEU</name>
<keyword evidence="4" id="KW-1185">Reference proteome</keyword>
<dbReference type="RefSeq" id="WP_337704387.1">
    <property type="nucleotide sequence ID" value="NZ_JBBEGM010000007.1"/>
</dbReference>
<accession>A0ABU8M815</accession>
<feature type="transmembrane region" description="Helical" evidence="2">
    <location>
        <begin position="63"/>
        <end position="82"/>
    </location>
</feature>
<keyword evidence="2" id="KW-1133">Transmembrane helix</keyword>